<organism evidence="1 2">
    <name type="scientific">Legionella wadsworthii</name>
    <dbReference type="NCBI Taxonomy" id="28088"/>
    <lineage>
        <taxon>Bacteria</taxon>
        <taxon>Pseudomonadati</taxon>
        <taxon>Pseudomonadota</taxon>
        <taxon>Gammaproteobacteria</taxon>
        <taxon>Legionellales</taxon>
        <taxon>Legionellaceae</taxon>
        <taxon>Legionella</taxon>
    </lineage>
</organism>
<evidence type="ECO:0000313" key="1">
    <source>
        <dbReference type="EMBL" id="STY28988.1"/>
    </source>
</evidence>
<dbReference type="EMBL" id="UGPB01000001">
    <property type="protein sequence ID" value="STY28988.1"/>
    <property type="molecule type" value="Genomic_DNA"/>
</dbReference>
<gene>
    <name evidence="1" type="ORF">NCTC11532_01165</name>
</gene>
<protein>
    <submittedName>
        <fullName evidence="1">Uncharacterized protein</fullName>
    </submittedName>
</protein>
<dbReference type="Proteomes" id="UP000255297">
    <property type="component" value="Unassembled WGS sequence"/>
</dbReference>
<evidence type="ECO:0000313" key="2">
    <source>
        <dbReference type="Proteomes" id="UP000255297"/>
    </source>
</evidence>
<dbReference type="STRING" id="1122170.GCA_000701265_01854"/>
<accession>A0A378LT09</accession>
<dbReference type="AlphaFoldDB" id="A0A378LT09"/>
<proteinExistence type="predicted"/>
<dbReference type="RefSeq" id="WP_031567357.1">
    <property type="nucleotide sequence ID" value="NZ_CAAAIS010000008.1"/>
</dbReference>
<keyword evidence="2" id="KW-1185">Reference proteome</keyword>
<sequence length="71" mass="7868">MQSKNDEFIPKVITTTLYAERVVINVANAAKHLFFPTAEEAQIGFAGRAQQEFKKKVSTVANDLTSIAQLK</sequence>
<name>A0A378LT09_9GAMM</name>
<dbReference type="OrthoDB" id="5651512at2"/>
<reference evidence="1 2" key="1">
    <citation type="submission" date="2018-06" db="EMBL/GenBank/DDBJ databases">
        <authorList>
            <consortium name="Pathogen Informatics"/>
            <person name="Doyle S."/>
        </authorList>
    </citation>
    <scope>NUCLEOTIDE SEQUENCE [LARGE SCALE GENOMIC DNA]</scope>
    <source>
        <strain evidence="1 2">NCTC11532</strain>
    </source>
</reference>